<dbReference type="EMBL" id="NRSZ01000285">
    <property type="protein sequence ID" value="PNY28229.1"/>
    <property type="molecule type" value="Genomic_DNA"/>
</dbReference>
<gene>
    <name evidence="2" type="ORF">TCAP_01847</name>
</gene>
<dbReference type="OrthoDB" id="3145928at2759"/>
<dbReference type="STRING" id="45235.A0A2K3QL39"/>
<protein>
    <submittedName>
        <fullName evidence="2">D-lactate dehydrogenase, mitochondrial</fullName>
    </submittedName>
</protein>
<dbReference type="Proteomes" id="UP000236621">
    <property type="component" value="Unassembled WGS sequence"/>
</dbReference>
<reference evidence="2 3" key="1">
    <citation type="submission" date="2017-08" db="EMBL/GenBank/DDBJ databases">
        <title>Harnessing the power of phylogenomics to disentangle the directionality and signatures of interkingdom host jumping in the parasitic fungal genus Tolypocladium.</title>
        <authorList>
            <person name="Quandt C.A."/>
            <person name="Patterson W."/>
            <person name="Spatafora J.W."/>
        </authorList>
    </citation>
    <scope>NUCLEOTIDE SEQUENCE [LARGE SCALE GENOMIC DNA]</scope>
    <source>
        <strain evidence="2 3">CBS 113982</strain>
    </source>
</reference>
<accession>A0A2K3QL39</accession>
<dbReference type="InterPro" id="IPR053178">
    <property type="entry name" value="Osmoadaptation_assoc"/>
</dbReference>
<evidence type="ECO:0000256" key="1">
    <source>
        <dbReference type="SAM" id="MobiDB-lite"/>
    </source>
</evidence>
<name>A0A2K3QL39_9HYPO</name>
<keyword evidence="3" id="KW-1185">Reference proteome</keyword>
<dbReference type="PANTHER" id="PTHR38111">
    <property type="entry name" value="ZN(2)-C6 FUNGAL-TYPE DOMAIN-CONTAINING PROTEIN-RELATED"/>
    <property type="match status" value="1"/>
</dbReference>
<feature type="compositionally biased region" description="Basic residues" evidence="1">
    <location>
        <begin position="77"/>
        <end position="93"/>
    </location>
</feature>
<organism evidence="2 3">
    <name type="scientific">Tolypocladium capitatum</name>
    <dbReference type="NCBI Taxonomy" id="45235"/>
    <lineage>
        <taxon>Eukaryota</taxon>
        <taxon>Fungi</taxon>
        <taxon>Dikarya</taxon>
        <taxon>Ascomycota</taxon>
        <taxon>Pezizomycotina</taxon>
        <taxon>Sordariomycetes</taxon>
        <taxon>Hypocreomycetidae</taxon>
        <taxon>Hypocreales</taxon>
        <taxon>Ophiocordycipitaceae</taxon>
        <taxon>Tolypocladium</taxon>
    </lineage>
</organism>
<proteinExistence type="predicted"/>
<dbReference type="AlphaFoldDB" id="A0A2K3QL39"/>
<evidence type="ECO:0000313" key="2">
    <source>
        <dbReference type="EMBL" id="PNY28229.1"/>
    </source>
</evidence>
<feature type="region of interest" description="Disordered" evidence="1">
    <location>
        <begin position="73"/>
        <end position="100"/>
    </location>
</feature>
<sequence>MVGVPGKYKGCETCRRRRVKVWTAACSRPRPTTDDPTRQCSNERPCCSNCANSGRQCEGYERERVFITGTPETKGRVASHPKKAGSTKRQKRKAREDAKPQLWPAQPLTSAWDDFLRLSSHGTESAVLLTALQTNLQAVFGGESGAVAGFDIALPTYAPSELQPHVGDDEFSARTICLAQLGGVAEAYGSTGGYCAFLFEHNSSAAPNPSVVAWEPTSEQTNLVKGLGPKHFTTFPNHQYFVRVHRPLAVSLALLSRRESFLSEQDWTSTPWERHPKSPLDELFDVVLCLPSILSTVDRILPLPVTITRRLKAQELLQRCLTLETRFHQWLGGVVIGAGDQHAPYWSDELGGPGGDIPFAKPYTFRDGLTGIMLLYYWMSQILFHRCIQSLHGAIFQPVLDAYPDMWPDLPPSLHIDPTQYQDGRELAANICRGLDAALNSTTQPDMLLAPMTVALDFYRDINAASQDGVLEILWLEAFKRRLAAKGQHIANVLQGQRWVEVARY</sequence>
<evidence type="ECO:0000313" key="3">
    <source>
        <dbReference type="Proteomes" id="UP000236621"/>
    </source>
</evidence>
<comment type="caution">
    <text evidence="2">The sequence shown here is derived from an EMBL/GenBank/DDBJ whole genome shotgun (WGS) entry which is preliminary data.</text>
</comment>